<keyword evidence="5" id="KW-0732">Signal</keyword>
<feature type="signal peptide" evidence="5">
    <location>
        <begin position="1"/>
        <end position="24"/>
    </location>
</feature>
<evidence type="ECO:0000256" key="3">
    <source>
        <dbReference type="ARBA" id="ARBA00022963"/>
    </source>
</evidence>
<sequence>MDSLIKLFFSILLISSLIFGEINGVESSSSNHHHHRYHHPHLSSPKKLFVFGDSYADTGNIKKPHSVSWRVPYGNTFPGKPSGRFSDGRVSTDFLARLLGIKTPFAYLWKEYVGKERLRNGMNFAYGGTGVFNTKSTSPNMTIQINLFEQLLGDIYSQSDLSSSLALVSVAGNDYSNYLALNRSIAALPIFIKQVVDQTELNLRRIQVLGVKKIAIPSLQPLGCLPLYTSSEGCNETYNALVNYHNSLLEQVVAKLNNETNHSTFAIVDFYNAFLTVFKNKGENPESKRFETPLKPCCEGSCGNVDEKGANKYALCDDPEAAFFWDGLHPTQRGWESIYSVLRKALSASLLKL</sequence>
<gene>
    <name evidence="7" type="primary">LOC130498403</name>
</gene>
<dbReference type="RefSeq" id="XP_056847724.1">
    <property type="nucleotide sequence ID" value="XM_056991744.1"/>
</dbReference>
<dbReference type="InterPro" id="IPR001087">
    <property type="entry name" value="GDSL"/>
</dbReference>
<keyword evidence="2" id="KW-0378">Hydrolase</keyword>
<feature type="chain" id="PRO_5040763237" evidence="5">
    <location>
        <begin position="25"/>
        <end position="353"/>
    </location>
</feature>
<dbReference type="Proteomes" id="UP000504610">
    <property type="component" value="Chromosome 2"/>
</dbReference>
<dbReference type="CDD" id="cd01837">
    <property type="entry name" value="SGNH_plant_lipase_like"/>
    <property type="match status" value="1"/>
</dbReference>
<proteinExistence type="inferred from homology"/>
<evidence type="ECO:0000256" key="2">
    <source>
        <dbReference type="ARBA" id="ARBA00022801"/>
    </source>
</evidence>
<dbReference type="AlphaFoldDB" id="A0A9W3C8C0"/>
<dbReference type="InterPro" id="IPR035669">
    <property type="entry name" value="SGNH_plant_lipase-like"/>
</dbReference>
<name>A0A9W3C8C0_RAPSA</name>
<dbReference type="Gene3D" id="3.40.50.1110">
    <property type="entry name" value="SGNH hydrolase"/>
    <property type="match status" value="1"/>
</dbReference>
<dbReference type="KEGG" id="rsz:130498403"/>
<protein>
    <submittedName>
        <fullName evidence="7">GDSL esterase/lipase At5g03610-like</fullName>
    </submittedName>
</protein>
<dbReference type="InterPro" id="IPR036514">
    <property type="entry name" value="SGNH_hydro_sf"/>
</dbReference>
<organism evidence="6 7">
    <name type="scientific">Raphanus sativus</name>
    <name type="common">Radish</name>
    <name type="synonym">Raphanus raphanistrum var. sativus</name>
    <dbReference type="NCBI Taxonomy" id="3726"/>
    <lineage>
        <taxon>Eukaryota</taxon>
        <taxon>Viridiplantae</taxon>
        <taxon>Streptophyta</taxon>
        <taxon>Embryophyta</taxon>
        <taxon>Tracheophyta</taxon>
        <taxon>Spermatophyta</taxon>
        <taxon>Magnoliopsida</taxon>
        <taxon>eudicotyledons</taxon>
        <taxon>Gunneridae</taxon>
        <taxon>Pentapetalae</taxon>
        <taxon>rosids</taxon>
        <taxon>malvids</taxon>
        <taxon>Brassicales</taxon>
        <taxon>Brassicaceae</taxon>
        <taxon>Brassiceae</taxon>
        <taxon>Raphanus</taxon>
    </lineage>
</organism>
<accession>A0A9W3C8C0</accession>
<dbReference type="OrthoDB" id="1600564at2759"/>
<evidence type="ECO:0000256" key="4">
    <source>
        <dbReference type="ARBA" id="ARBA00023098"/>
    </source>
</evidence>
<evidence type="ECO:0000313" key="6">
    <source>
        <dbReference type="Proteomes" id="UP000504610"/>
    </source>
</evidence>
<dbReference type="Pfam" id="PF00657">
    <property type="entry name" value="Lipase_GDSL"/>
    <property type="match status" value="1"/>
</dbReference>
<evidence type="ECO:0000256" key="1">
    <source>
        <dbReference type="ARBA" id="ARBA00008668"/>
    </source>
</evidence>
<dbReference type="SUPFAM" id="SSF52266">
    <property type="entry name" value="SGNH hydrolase"/>
    <property type="match status" value="1"/>
</dbReference>
<reference evidence="7" key="2">
    <citation type="submission" date="2025-08" db="UniProtKB">
        <authorList>
            <consortium name="RefSeq"/>
        </authorList>
    </citation>
    <scope>IDENTIFICATION</scope>
    <source>
        <tissue evidence="7">Leaf</tissue>
    </source>
</reference>
<reference evidence="6" key="1">
    <citation type="journal article" date="2019" name="Database">
        <title>The radish genome database (RadishGD): an integrated information resource for radish genomics.</title>
        <authorList>
            <person name="Yu H.J."/>
            <person name="Baek S."/>
            <person name="Lee Y.J."/>
            <person name="Cho A."/>
            <person name="Mun J.H."/>
        </authorList>
    </citation>
    <scope>NUCLEOTIDE SEQUENCE [LARGE SCALE GENOMIC DNA]</scope>
    <source>
        <strain evidence="6">cv. WK10039</strain>
    </source>
</reference>
<keyword evidence="4" id="KW-0443">Lipid metabolism</keyword>
<dbReference type="GO" id="GO:0016042">
    <property type="term" value="P:lipid catabolic process"/>
    <property type="evidence" value="ECO:0007669"/>
    <property type="project" value="UniProtKB-KW"/>
</dbReference>
<keyword evidence="6" id="KW-1185">Reference proteome</keyword>
<dbReference type="PANTHER" id="PTHR46020">
    <property type="entry name" value="OSJNBB0059K02.9 PROTEIN"/>
    <property type="match status" value="1"/>
</dbReference>
<keyword evidence="3" id="KW-0442">Lipid degradation</keyword>
<dbReference type="GO" id="GO:0016788">
    <property type="term" value="F:hydrolase activity, acting on ester bonds"/>
    <property type="evidence" value="ECO:0007669"/>
    <property type="project" value="InterPro"/>
</dbReference>
<evidence type="ECO:0000313" key="7">
    <source>
        <dbReference type="RefSeq" id="XP_056847724.1"/>
    </source>
</evidence>
<dbReference type="GeneID" id="130498403"/>
<comment type="similarity">
    <text evidence="1">Belongs to the 'GDSL' lipolytic enzyme family.</text>
</comment>
<dbReference type="PANTHER" id="PTHR46020:SF21">
    <property type="entry name" value="(RAPE) HYPOTHETICAL PROTEIN"/>
    <property type="match status" value="1"/>
</dbReference>
<evidence type="ECO:0000256" key="5">
    <source>
        <dbReference type="SAM" id="SignalP"/>
    </source>
</evidence>